<sequence>MEENTKNNIDPSSTISEMGNRKRVRPLGAKRDEVHNIERERRKKITQMFTHLRTTVPSVFPKATREVILNETIEYIKELEKKKKMLEDLKEKMKSVEANLNLLIPCGNRNNSSVMVTVSSNVAFFGIQSVAKPGLVTVILKVFYNNQAEILAANVSVDHGNLILAITALIQHRHGNSATVEKIKREILSL</sequence>
<keyword evidence="4" id="KW-0539">Nucleus</keyword>
<keyword evidence="2" id="KW-0805">Transcription regulation</keyword>
<evidence type="ECO:0000256" key="2">
    <source>
        <dbReference type="ARBA" id="ARBA00023015"/>
    </source>
</evidence>
<keyword evidence="5" id="KW-0175">Coiled coil</keyword>
<dbReference type="Gene3D" id="4.10.280.10">
    <property type="entry name" value="Helix-loop-helix DNA-binding domain"/>
    <property type="match status" value="1"/>
</dbReference>
<feature type="compositionally biased region" description="Polar residues" evidence="6">
    <location>
        <begin position="1"/>
        <end position="17"/>
    </location>
</feature>
<feature type="coiled-coil region" evidence="5">
    <location>
        <begin position="69"/>
        <end position="99"/>
    </location>
</feature>
<dbReference type="PaxDb" id="3827-XP_004508610.1"/>
<protein>
    <submittedName>
        <fullName evidence="9">Transcription factor bHLH13-like</fullName>
    </submittedName>
</protein>
<reference evidence="8" key="1">
    <citation type="journal article" date="2013" name="Nat. Biotechnol.">
        <title>Draft genome sequence of chickpea (Cicer arietinum) provides a resource for trait improvement.</title>
        <authorList>
            <person name="Varshney R.K."/>
            <person name="Song C."/>
            <person name="Saxena R.K."/>
            <person name="Azam S."/>
            <person name="Yu S."/>
            <person name="Sharpe A.G."/>
            <person name="Cannon S."/>
            <person name="Baek J."/>
            <person name="Rosen B.D."/>
            <person name="Tar'an B."/>
            <person name="Millan T."/>
            <person name="Zhang X."/>
            <person name="Ramsay L.D."/>
            <person name="Iwata A."/>
            <person name="Wang Y."/>
            <person name="Nelson W."/>
            <person name="Farmer A.D."/>
            <person name="Gaur P.M."/>
            <person name="Soderlund C."/>
            <person name="Penmetsa R.V."/>
            <person name="Xu C."/>
            <person name="Bharti A.K."/>
            <person name="He W."/>
            <person name="Winter P."/>
            <person name="Zhao S."/>
            <person name="Hane J.K."/>
            <person name="Carrasquilla-Garcia N."/>
            <person name="Condie J.A."/>
            <person name="Upadhyaya H.D."/>
            <person name="Luo M.C."/>
            <person name="Thudi M."/>
            <person name="Gowda C.L."/>
            <person name="Singh N.P."/>
            <person name="Lichtenzveig J."/>
            <person name="Gali K.K."/>
            <person name="Rubio J."/>
            <person name="Nadarajan N."/>
            <person name="Dolezel J."/>
            <person name="Bansal K.C."/>
            <person name="Xu X."/>
            <person name="Edwards D."/>
            <person name="Zhang G."/>
            <person name="Kahl G."/>
            <person name="Gil J."/>
            <person name="Singh K.B."/>
            <person name="Datta S.K."/>
            <person name="Jackson S.A."/>
            <person name="Wang J."/>
            <person name="Cook D.R."/>
        </authorList>
    </citation>
    <scope>NUCLEOTIDE SEQUENCE [LARGE SCALE GENOMIC DNA]</scope>
    <source>
        <strain evidence="8">cv. CDC Frontier</strain>
    </source>
</reference>
<dbReference type="AlphaFoldDB" id="A0A1S2YR49"/>
<keyword evidence="3" id="KW-0804">Transcription</keyword>
<dbReference type="GO" id="GO:0009960">
    <property type="term" value="P:endosperm development"/>
    <property type="evidence" value="ECO:0007669"/>
    <property type="project" value="InterPro"/>
</dbReference>
<keyword evidence="8" id="KW-1185">Reference proteome</keyword>
<dbReference type="RefSeq" id="XP_004508610.1">
    <property type="nucleotide sequence ID" value="XM_004508553.2"/>
</dbReference>
<dbReference type="GO" id="GO:0003700">
    <property type="term" value="F:DNA-binding transcription factor activity"/>
    <property type="evidence" value="ECO:0007669"/>
    <property type="project" value="InterPro"/>
</dbReference>
<dbReference type="STRING" id="3827.A0A1S2YR49"/>
<feature type="region of interest" description="Disordered" evidence="6">
    <location>
        <begin position="1"/>
        <end position="27"/>
    </location>
</feature>
<dbReference type="KEGG" id="cam:101491921"/>
<name>A0A1S2YR49_CICAR</name>
<evidence type="ECO:0000256" key="1">
    <source>
        <dbReference type="ARBA" id="ARBA00004123"/>
    </source>
</evidence>
<gene>
    <name evidence="9" type="primary">LOC101491921</name>
</gene>
<dbReference type="OrthoDB" id="1927122at2759"/>
<dbReference type="GO" id="GO:0005634">
    <property type="term" value="C:nucleus"/>
    <property type="evidence" value="ECO:0007669"/>
    <property type="project" value="UniProtKB-SubCell"/>
</dbReference>
<comment type="subcellular location">
    <subcellularLocation>
        <location evidence="1">Nucleus</location>
    </subcellularLocation>
</comment>
<dbReference type="Proteomes" id="UP000087171">
    <property type="component" value="Chromosome Ca7"/>
</dbReference>
<dbReference type="PANTHER" id="PTHR46772">
    <property type="entry name" value="BHLH DOMAIN-CONTAINING PROTEIN"/>
    <property type="match status" value="1"/>
</dbReference>
<evidence type="ECO:0000259" key="7">
    <source>
        <dbReference type="PROSITE" id="PS50888"/>
    </source>
</evidence>
<accession>A0A1S2YR49</accession>
<evidence type="ECO:0000256" key="3">
    <source>
        <dbReference type="ARBA" id="ARBA00023163"/>
    </source>
</evidence>
<dbReference type="Pfam" id="PF00010">
    <property type="entry name" value="HLH"/>
    <property type="match status" value="1"/>
</dbReference>
<dbReference type="PANTHER" id="PTHR46772:SF6">
    <property type="entry name" value="BHLH DOMAIN-CONTAINING PROTEIN"/>
    <property type="match status" value="1"/>
</dbReference>
<dbReference type="InterPro" id="IPR036638">
    <property type="entry name" value="HLH_DNA-bd_sf"/>
</dbReference>
<evidence type="ECO:0000256" key="4">
    <source>
        <dbReference type="ARBA" id="ARBA00023242"/>
    </source>
</evidence>
<evidence type="ECO:0000256" key="6">
    <source>
        <dbReference type="SAM" id="MobiDB-lite"/>
    </source>
</evidence>
<dbReference type="GO" id="GO:0046983">
    <property type="term" value="F:protein dimerization activity"/>
    <property type="evidence" value="ECO:0007669"/>
    <property type="project" value="InterPro"/>
</dbReference>
<proteinExistence type="predicted"/>
<dbReference type="eggNOG" id="ENOG502S4GC">
    <property type="taxonomic scope" value="Eukaryota"/>
</dbReference>
<dbReference type="PROSITE" id="PS50888">
    <property type="entry name" value="BHLH"/>
    <property type="match status" value="1"/>
</dbReference>
<evidence type="ECO:0000256" key="5">
    <source>
        <dbReference type="SAM" id="Coils"/>
    </source>
</evidence>
<organism evidence="8 9">
    <name type="scientific">Cicer arietinum</name>
    <name type="common">Chickpea</name>
    <name type="synonym">Garbanzo</name>
    <dbReference type="NCBI Taxonomy" id="3827"/>
    <lineage>
        <taxon>Eukaryota</taxon>
        <taxon>Viridiplantae</taxon>
        <taxon>Streptophyta</taxon>
        <taxon>Embryophyta</taxon>
        <taxon>Tracheophyta</taxon>
        <taxon>Spermatophyta</taxon>
        <taxon>Magnoliopsida</taxon>
        <taxon>eudicotyledons</taxon>
        <taxon>Gunneridae</taxon>
        <taxon>Pentapetalae</taxon>
        <taxon>rosids</taxon>
        <taxon>fabids</taxon>
        <taxon>Fabales</taxon>
        <taxon>Fabaceae</taxon>
        <taxon>Papilionoideae</taxon>
        <taxon>50 kb inversion clade</taxon>
        <taxon>NPAAA clade</taxon>
        <taxon>Hologalegina</taxon>
        <taxon>IRL clade</taxon>
        <taxon>Cicereae</taxon>
        <taxon>Cicer</taxon>
    </lineage>
</organism>
<feature type="domain" description="BHLH" evidence="7">
    <location>
        <begin position="29"/>
        <end position="79"/>
    </location>
</feature>
<reference evidence="9" key="2">
    <citation type="submission" date="2025-08" db="UniProtKB">
        <authorList>
            <consortium name="RefSeq"/>
        </authorList>
    </citation>
    <scope>IDENTIFICATION</scope>
    <source>
        <tissue evidence="9">Etiolated seedlings</tissue>
    </source>
</reference>
<dbReference type="SUPFAM" id="SSF47459">
    <property type="entry name" value="HLH, helix-loop-helix DNA-binding domain"/>
    <property type="match status" value="1"/>
</dbReference>
<dbReference type="InterPro" id="IPR044278">
    <property type="entry name" value="BHLH95-like"/>
</dbReference>
<evidence type="ECO:0000313" key="8">
    <source>
        <dbReference type="Proteomes" id="UP000087171"/>
    </source>
</evidence>
<dbReference type="SMART" id="SM00353">
    <property type="entry name" value="HLH"/>
    <property type="match status" value="1"/>
</dbReference>
<dbReference type="InterPro" id="IPR011598">
    <property type="entry name" value="bHLH_dom"/>
</dbReference>
<evidence type="ECO:0000313" key="9">
    <source>
        <dbReference type="RefSeq" id="XP_004508610.1"/>
    </source>
</evidence>
<dbReference type="GeneID" id="101491921"/>